<organism evidence="1 2">
    <name type="scientific">Candidatus Schekmanbacteria bacterium RBG_16_38_10</name>
    <dbReference type="NCBI Taxonomy" id="1817879"/>
    <lineage>
        <taxon>Bacteria</taxon>
        <taxon>Candidatus Schekmaniibacteriota</taxon>
    </lineage>
</organism>
<reference evidence="1 2" key="1">
    <citation type="journal article" date="2016" name="Nat. Commun.">
        <title>Thousands of microbial genomes shed light on interconnected biogeochemical processes in an aquifer system.</title>
        <authorList>
            <person name="Anantharaman K."/>
            <person name="Brown C.T."/>
            <person name="Hug L.A."/>
            <person name="Sharon I."/>
            <person name="Castelle C.J."/>
            <person name="Probst A.J."/>
            <person name="Thomas B.C."/>
            <person name="Singh A."/>
            <person name="Wilkins M.J."/>
            <person name="Karaoz U."/>
            <person name="Brodie E.L."/>
            <person name="Williams K.H."/>
            <person name="Hubbard S.S."/>
            <person name="Banfield J.F."/>
        </authorList>
    </citation>
    <scope>NUCLEOTIDE SEQUENCE [LARGE SCALE GENOMIC DNA]</scope>
</reference>
<dbReference type="EMBL" id="MGDE01000235">
    <property type="protein sequence ID" value="OGL43226.1"/>
    <property type="molecule type" value="Genomic_DNA"/>
</dbReference>
<evidence type="ECO:0000313" key="1">
    <source>
        <dbReference type="EMBL" id="OGL43226.1"/>
    </source>
</evidence>
<sequence length="474" mass="57493">MNFKIIIPLFIFTIFLNPLPSFSEEKTLDLSPLYYKKTDDSKQSAEVRILGPLFELKYTPEKINYGLRPFLNVEKDIGKKEINTDFLWPLGRYSRDEKTMLKRFIPLYFSKYDTQDDGRKTGYTMLLPFYIGGEKENGKYSLFFPFYGNLKKWLNKDEIKFIGFPFYIESRKGNDRGWEILWPIFHYAKGEGHRGFKFMPFYGFDKLEGKHLKKFFLWPFYINQKFYEGDKLSKENFIMLPFYGYQRSRERDVGTIMFPIYVYDNNKKRNYSRHDYFWPLVSITSGEKRQVRQFFPLFRLDKSEDITHNFFLWPLIWFNRMTVDGYEKKDKYFVPLFTDRKEIWAKENKTARRINFWPLLSYRRDKEDRTEISSLSLIPFSGRGPFIEKFYKNFSPLWTLYKYNSDKEDNSETSILWSLYKYEKRNDGKTIKIPLLFSYERDENGKGFSILNGLIEHRKEDEKNNWKFLYIPIK</sequence>
<evidence type="ECO:0000313" key="2">
    <source>
        <dbReference type="Proteomes" id="UP000178797"/>
    </source>
</evidence>
<dbReference type="AlphaFoldDB" id="A0A1F7RNU4"/>
<comment type="caution">
    <text evidence="1">The sequence shown here is derived from an EMBL/GenBank/DDBJ whole genome shotgun (WGS) entry which is preliminary data.</text>
</comment>
<proteinExistence type="predicted"/>
<dbReference type="Proteomes" id="UP000178797">
    <property type="component" value="Unassembled WGS sequence"/>
</dbReference>
<protein>
    <submittedName>
        <fullName evidence="1">Uncharacterized protein</fullName>
    </submittedName>
</protein>
<name>A0A1F7RNU4_9BACT</name>
<gene>
    <name evidence="1" type="ORF">A2W05_04155</name>
</gene>
<accession>A0A1F7RNU4</accession>